<feature type="compositionally biased region" description="Acidic residues" evidence="1">
    <location>
        <begin position="297"/>
        <end position="306"/>
    </location>
</feature>
<feature type="region of interest" description="Disordered" evidence="1">
    <location>
        <begin position="674"/>
        <end position="710"/>
    </location>
</feature>
<evidence type="ECO:0000313" key="2">
    <source>
        <dbReference type="EMBL" id="CAH0548990.1"/>
    </source>
</evidence>
<feature type="compositionally biased region" description="Basic and acidic residues" evidence="1">
    <location>
        <begin position="818"/>
        <end position="829"/>
    </location>
</feature>
<organism evidence="2 3">
    <name type="scientific">Brassicogethes aeneus</name>
    <name type="common">Rape pollen beetle</name>
    <name type="synonym">Meligethes aeneus</name>
    <dbReference type="NCBI Taxonomy" id="1431903"/>
    <lineage>
        <taxon>Eukaryota</taxon>
        <taxon>Metazoa</taxon>
        <taxon>Ecdysozoa</taxon>
        <taxon>Arthropoda</taxon>
        <taxon>Hexapoda</taxon>
        <taxon>Insecta</taxon>
        <taxon>Pterygota</taxon>
        <taxon>Neoptera</taxon>
        <taxon>Endopterygota</taxon>
        <taxon>Coleoptera</taxon>
        <taxon>Polyphaga</taxon>
        <taxon>Cucujiformia</taxon>
        <taxon>Nitidulidae</taxon>
        <taxon>Meligethinae</taxon>
        <taxon>Brassicogethes</taxon>
    </lineage>
</organism>
<feature type="compositionally biased region" description="Basic and acidic residues" evidence="1">
    <location>
        <begin position="677"/>
        <end position="701"/>
    </location>
</feature>
<feature type="region of interest" description="Disordered" evidence="1">
    <location>
        <begin position="277"/>
        <end position="308"/>
    </location>
</feature>
<feature type="compositionally biased region" description="Basic residues" evidence="1">
    <location>
        <begin position="506"/>
        <end position="517"/>
    </location>
</feature>
<evidence type="ECO:0008006" key="4">
    <source>
        <dbReference type="Google" id="ProtNLM"/>
    </source>
</evidence>
<reference evidence="2" key="1">
    <citation type="submission" date="2021-12" db="EMBL/GenBank/DDBJ databases">
        <authorList>
            <person name="King R."/>
        </authorList>
    </citation>
    <scope>NUCLEOTIDE SEQUENCE</scope>
</reference>
<feature type="compositionally biased region" description="Basic and acidic residues" evidence="1">
    <location>
        <begin position="518"/>
        <end position="533"/>
    </location>
</feature>
<feature type="compositionally biased region" description="Acidic residues" evidence="1">
    <location>
        <begin position="752"/>
        <end position="761"/>
    </location>
</feature>
<feature type="compositionally biased region" description="Basic and acidic residues" evidence="1">
    <location>
        <begin position="71"/>
        <end position="87"/>
    </location>
</feature>
<name>A0A9P0FBI8_BRAAE</name>
<feature type="compositionally biased region" description="Basic and acidic residues" evidence="1">
    <location>
        <begin position="725"/>
        <end position="750"/>
    </location>
</feature>
<feature type="region of interest" description="Disordered" evidence="1">
    <location>
        <begin position="725"/>
        <end position="829"/>
    </location>
</feature>
<sequence length="907" mass="101671">WPKKTAPAAKKEFLKPLQKTSLPLFDDVPPEIDIKPEARKKPVGGVQLFGSSKVMNDFLKNRRQSSTEESGSEREEKTEPKTEENLVEKISLFGDDAGENSPQKTSLFDDDLFDSDLFSNVTSKKFTSSLFDDDDDDCDTFSDNLVKKNPKVDLFSALLEEEAEKVKKTSPTSKVAVNLERANPDIAAVEDLAVTVESSGDVMDRQVIGAEKPTKTNKSISLFDDEPPSDDDLFKIDNHSNISESLKKSLLFNDDDEFLFSKQDSNDGDEIPDIEVETATPQIKTQKSRASLFDTSPPEDDDDAWDTTDNVFDYQDREGYGADYQQQQHRTESVSLFDSEPPSLVTAANETSGIIADCNATRSDLDADSFNPYASSSRRLSSDIFNDQQSNDSFLVTKNKSEIPTMESIAETSIKNGGDASNKEDSESNVDITPSGDVEDFNSTEEETPKLKPKKTENPTSEKDKLDDKRQMEGTDKADIRSDKIGPQNSESKISAAKDRLDKLNSKRGLRPASSKRSKSEKDMNVAALKEKLQNSVKPPVVQMRDKTSTTSPGKLRHSLNIDVNKLLPGMGQLPKKKERPKTEFFDEPDKVLPTKSFKLTTSQSEMSIEKASVEILSSVTKDRPRIQVKRRPSSKRGREILRKSIADFNEEFHQAMKEETDQDVLENTKRLFGSTEEAKKITNEENKQQPKEDTKKNNKEEGEDVFAQTSKKIEDIFNKKFEDDIGSKKIEETKNQEEIIGKKLSKNEESIFAEDSDDSDLFSAKSTSKKVTKPSEDFEDLFGSMSKDAEEDATVKEEKPSKLKKDVFGGSLESEDGNSKNREEKKKDIFDDDDDEDFFVEKKKTLKNAGKSKSIFDDDDDEDDLFGTSSTRSKGSATNEIKKVKKPAVKKLENKEVLDDPLSKLL</sequence>
<feature type="compositionally biased region" description="Polar residues" evidence="1">
    <location>
        <begin position="279"/>
        <end position="289"/>
    </location>
</feature>
<dbReference type="EMBL" id="OV121141">
    <property type="protein sequence ID" value="CAH0548990.1"/>
    <property type="molecule type" value="Genomic_DNA"/>
</dbReference>
<accession>A0A9P0FBI8</accession>
<feature type="compositionally biased region" description="Acidic residues" evidence="1">
    <location>
        <begin position="437"/>
        <end position="446"/>
    </location>
</feature>
<feature type="compositionally biased region" description="Basic and acidic residues" evidence="1">
    <location>
        <begin position="794"/>
        <end position="808"/>
    </location>
</feature>
<feature type="region of interest" description="Disordered" evidence="1">
    <location>
        <begin position="360"/>
        <end position="587"/>
    </location>
</feature>
<dbReference type="OrthoDB" id="751084at2759"/>
<feature type="compositionally biased region" description="Basic and acidic residues" evidence="1">
    <location>
        <begin position="447"/>
        <end position="484"/>
    </location>
</feature>
<protein>
    <recommendedName>
        <fullName evidence="4">FAM21/CAPZIP domain-containing protein</fullName>
    </recommendedName>
</protein>
<feature type="region of interest" description="Disordered" evidence="1">
    <location>
        <begin position="20"/>
        <end position="105"/>
    </location>
</feature>
<evidence type="ECO:0000256" key="1">
    <source>
        <dbReference type="SAM" id="MobiDB-lite"/>
    </source>
</evidence>
<evidence type="ECO:0000313" key="3">
    <source>
        <dbReference type="Proteomes" id="UP001154078"/>
    </source>
</evidence>
<feature type="compositionally biased region" description="Basic and acidic residues" evidence="1">
    <location>
        <begin position="496"/>
        <end position="505"/>
    </location>
</feature>
<keyword evidence="3" id="KW-1185">Reference proteome</keyword>
<feature type="region of interest" description="Disordered" evidence="1">
    <location>
        <begin position="323"/>
        <end position="344"/>
    </location>
</feature>
<dbReference type="Proteomes" id="UP001154078">
    <property type="component" value="Chromosome 10"/>
</dbReference>
<feature type="compositionally biased region" description="Polar residues" evidence="1">
    <location>
        <begin position="324"/>
        <end position="336"/>
    </location>
</feature>
<gene>
    <name evidence="2" type="ORF">MELIAE_LOCUS2309</name>
</gene>
<feature type="non-terminal residue" evidence="2">
    <location>
        <position position="1"/>
    </location>
</feature>
<feature type="region of interest" description="Disordered" evidence="1">
    <location>
        <begin position="852"/>
        <end position="882"/>
    </location>
</feature>
<dbReference type="AlphaFoldDB" id="A0A9P0FBI8"/>
<feature type="compositionally biased region" description="Polar residues" evidence="1">
    <location>
        <begin position="868"/>
        <end position="880"/>
    </location>
</feature>
<feature type="compositionally biased region" description="Polar residues" evidence="1">
    <location>
        <begin position="372"/>
        <end position="398"/>
    </location>
</feature>
<proteinExistence type="predicted"/>